<evidence type="ECO:0000313" key="2">
    <source>
        <dbReference type="Proteomes" id="UP000600139"/>
    </source>
</evidence>
<dbReference type="Proteomes" id="UP000600139">
    <property type="component" value="Unassembled WGS sequence"/>
</dbReference>
<keyword evidence="2" id="KW-1185">Reference proteome</keyword>
<accession>A0A934R4J8</accession>
<evidence type="ECO:0000313" key="1">
    <source>
        <dbReference type="EMBL" id="MBK1818283.1"/>
    </source>
</evidence>
<organism evidence="1 2">
    <name type="scientific">Luteolibacter yonseiensis</name>
    <dbReference type="NCBI Taxonomy" id="1144680"/>
    <lineage>
        <taxon>Bacteria</taxon>
        <taxon>Pseudomonadati</taxon>
        <taxon>Verrucomicrobiota</taxon>
        <taxon>Verrucomicrobiia</taxon>
        <taxon>Verrucomicrobiales</taxon>
        <taxon>Verrucomicrobiaceae</taxon>
        <taxon>Luteolibacter</taxon>
    </lineage>
</organism>
<name>A0A934R4J8_9BACT</name>
<protein>
    <recommendedName>
        <fullName evidence="3">3-methyladenine DNA glycosylase</fullName>
    </recommendedName>
</protein>
<comment type="caution">
    <text evidence="1">The sequence shown here is derived from an EMBL/GenBank/DDBJ whole genome shotgun (WGS) entry which is preliminary data.</text>
</comment>
<sequence>MLSRTFLPHLPTAEWREREAAHRRRAEVHTLPARKRRDSREPNPVEDFLFEYYPYPLALLEKWHPGAGVALEWDSSTLPAPFSDRCYSLEDGFFFVDASLMPSKERQRLGWIRELLVATRDRAPNFACHGLHEWAMVYRGRDVRHGKTTPLRLPQVEIDALVETRAICCSHHDAFRFFAEEARPMNRLQPDLHSRAAFEQPGCVHANMDLYKWAAKAMPWIGTELLLDCFELANDLRDLDMRASPYDLTAWGREPIRIETQDGRRAYETEQRRLALLAAPLRERLIVALEGIVA</sequence>
<proteinExistence type="predicted"/>
<evidence type="ECO:0008006" key="3">
    <source>
        <dbReference type="Google" id="ProtNLM"/>
    </source>
</evidence>
<dbReference type="AlphaFoldDB" id="A0A934R4J8"/>
<gene>
    <name evidence="1" type="ORF">JIN84_21865</name>
</gene>
<reference evidence="1" key="1">
    <citation type="submission" date="2021-01" db="EMBL/GenBank/DDBJ databases">
        <title>Modified the classification status of verrucomicrobia.</title>
        <authorList>
            <person name="Feng X."/>
        </authorList>
    </citation>
    <scope>NUCLEOTIDE SEQUENCE</scope>
    <source>
        <strain evidence="1">JCM 18052</strain>
    </source>
</reference>
<dbReference type="EMBL" id="JAENIK010000013">
    <property type="protein sequence ID" value="MBK1818283.1"/>
    <property type="molecule type" value="Genomic_DNA"/>
</dbReference>
<dbReference type="RefSeq" id="WP_200353232.1">
    <property type="nucleotide sequence ID" value="NZ_BAABHZ010000002.1"/>
</dbReference>